<comment type="function">
    <text evidence="4">Component of the virion core that undergoes proteolytic processing during the immature virion (IV) to mature virion (MV) transition. Essential for the formation of a structurally normal core.</text>
</comment>
<sequence length="170" mass="18476">MADKNIVRSSYDDYYETIKKLSPQLKTILAHINSEQTQHRVVDTTSTVTGGSCPPRKKCSSKPCKTSKKMTSSGCTSAVKRKTMYNNTNEPQIMQAVTNAGKIVYGTIKDGKLEVQGTVGEIDHDLLGVNFVNGGKKPSMTKKPKSTSISSTKSKKMSKSKDCCPTSGMD</sequence>
<evidence type="ECO:0000256" key="3">
    <source>
        <dbReference type="ARBA" id="ARBA00022921"/>
    </source>
</evidence>
<dbReference type="OrthoDB" id="15404at10239"/>
<evidence type="ECO:0000256" key="7">
    <source>
        <dbReference type="SAM" id="MobiDB-lite"/>
    </source>
</evidence>
<keyword evidence="3" id="KW-0426">Late protein</keyword>
<feature type="region of interest" description="Disordered" evidence="7">
    <location>
        <begin position="134"/>
        <end position="170"/>
    </location>
</feature>
<reference evidence="8 9" key="1">
    <citation type="journal article" date="2017" name="Virus Genes">
        <title>Characterization of Eptesipoxvirus, a novel poxvirus from a microchiropteran bat.</title>
        <authorList>
            <person name="Tu S.L."/>
            <person name="Nakazawa Y."/>
            <person name="Gao J."/>
            <person name="Wilkins K."/>
            <person name="Gallardo-Romero N."/>
            <person name="Li Y."/>
            <person name="Emerson G.L."/>
            <person name="Carroll D.S."/>
            <person name="Upton C."/>
        </authorList>
    </citation>
    <scope>NUCLEOTIDE SEQUENCE [LARGE SCALE GENOMIC DNA]</scope>
    <source>
        <strain evidence="8 9">Washington</strain>
    </source>
</reference>
<evidence type="ECO:0000256" key="1">
    <source>
        <dbReference type="ARBA" id="ARBA00004328"/>
    </source>
</evidence>
<evidence type="ECO:0000256" key="4">
    <source>
        <dbReference type="ARBA" id="ARBA00024862"/>
    </source>
</evidence>
<evidence type="ECO:0000256" key="6">
    <source>
        <dbReference type="ARBA" id="ARBA00034854"/>
    </source>
</evidence>
<dbReference type="Pfam" id="PF04651">
    <property type="entry name" value="Pox_A12"/>
    <property type="match status" value="1"/>
</dbReference>
<dbReference type="GO" id="GO:0044423">
    <property type="term" value="C:virion component"/>
    <property type="evidence" value="ECO:0007669"/>
    <property type="project" value="UniProtKB-KW"/>
</dbReference>
<accession>A0A220T6H3</accession>
<keyword evidence="2" id="KW-0946">Virion</keyword>
<dbReference type="EMBL" id="KY747497">
    <property type="protein sequence ID" value="ASK51309.1"/>
    <property type="molecule type" value="Genomic_DNA"/>
</dbReference>
<keyword evidence="9" id="KW-1185">Reference proteome</keyword>
<dbReference type="InterPro" id="IPR006744">
    <property type="entry name" value="Poxvirus_A12"/>
</dbReference>
<dbReference type="Proteomes" id="UP000217428">
    <property type="component" value="Segment"/>
</dbReference>
<evidence type="ECO:0000313" key="9">
    <source>
        <dbReference type="Proteomes" id="UP000217428"/>
    </source>
</evidence>
<organism evidence="8 9">
    <name type="scientific">Eptesipox virus</name>
    <dbReference type="NCBI Taxonomy" id="1329402"/>
    <lineage>
        <taxon>Viruses</taxon>
        <taxon>Varidnaviria</taxon>
        <taxon>Bamfordvirae</taxon>
        <taxon>Nucleocytoviricota</taxon>
        <taxon>Pokkesviricetes</taxon>
        <taxon>Chitovirales</taxon>
        <taxon>Poxviridae</taxon>
        <taxon>Chordopoxvirinae</taxon>
        <taxon>Vespertilionpoxvirus</taxon>
        <taxon>Vespertilionpoxvirus eptesipox</taxon>
    </lineage>
</organism>
<protein>
    <recommendedName>
        <fullName evidence="6">25 kDa core protein OPG138</fullName>
    </recommendedName>
</protein>
<comment type="subcellular location">
    <subcellularLocation>
        <location evidence="1">Virion</location>
    </subcellularLocation>
</comment>
<proteinExistence type="inferred from homology"/>
<evidence type="ECO:0000256" key="5">
    <source>
        <dbReference type="ARBA" id="ARBA00034774"/>
    </source>
</evidence>
<gene>
    <name evidence="8" type="ORF">EPTV-WA-108</name>
</gene>
<evidence type="ECO:0000313" key="8">
    <source>
        <dbReference type="EMBL" id="ASK51309.1"/>
    </source>
</evidence>
<comment type="similarity">
    <text evidence="5">Belongs to the orthopoxvirus OPG138 family.</text>
</comment>
<evidence type="ECO:0000256" key="2">
    <source>
        <dbReference type="ARBA" id="ARBA00022844"/>
    </source>
</evidence>
<name>A0A220T6H3_9POXV</name>